<dbReference type="Gene3D" id="2.130.10.10">
    <property type="entry name" value="YVTN repeat-like/Quinoprotein amine dehydrogenase"/>
    <property type="match status" value="1"/>
</dbReference>
<dbReference type="SUPFAM" id="SSF50978">
    <property type="entry name" value="WD40 repeat-like"/>
    <property type="match status" value="1"/>
</dbReference>
<evidence type="ECO:0000256" key="3">
    <source>
        <dbReference type="ARBA" id="ARBA00022737"/>
    </source>
</evidence>
<evidence type="ECO:0000313" key="6">
    <source>
        <dbReference type="EMBL" id="VDP05332.1"/>
    </source>
</evidence>
<accession>A0A183IMA9</accession>
<comment type="subcellular location">
    <subcellularLocation>
        <location evidence="1">Nucleus</location>
    </subcellularLocation>
</comment>
<dbReference type="OrthoDB" id="196858at2759"/>
<dbReference type="SMART" id="SM00320">
    <property type="entry name" value="WD40"/>
    <property type="match status" value="6"/>
</dbReference>
<dbReference type="PROSITE" id="PS50294">
    <property type="entry name" value="WD_REPEATS_REGION"/>
    <property type="match status" value="1"/>
</dbReference>
<dbReference type="InterPro" id="IPR037850">
    <property type="entry name" value="RBBP5/Swd1"/>
</dbReference>
<proteinExistence type="predicted"/>
<dbReference type="GO" id="GO:0048188">
    <property type="term" value="C:Set1C/COMPASS complex"/>
    <property type="evidence" value="ECO:0007669"/>
    <property type="project" value="InterPro"/>
</dbReference>
<keyword evidence="3" id="KW-0677">Repeat</keyword>
<dbReference type="WBParaSite" id="SBAD_0000495101-mRNA-1">
    <property type="protein sequence ID" value="SBAD_0000495101-mRNA-1"/>
    <property type="gene ID" value="SBAD_0000495101"/>
</dbReference>
<dbReference type="InterPro" id="IPR036322">
    <property type="entry name" value="WD40_repeat_dom_sf"/>
</dbReference>
<dbReference type="InterPro" id="IPR015943">
    <property type="entry name" value="WD40/YVTN_repeat-like_dom_sf"/>
</dbReference>
<protein>
    <submittedName>
        <fullName evidence="8">WD_REPEATS_REGION domain-containing protein</fullName>
    </submittedName>
</protein>
<reference evidence="6 7" key="2">
    <citation type="submission" date="2018-11" db="EMBL/GenBank/DDBJ databases">
        <authorList>
            <consortium name="Pathogen Informatics"/>
        </authorList>
    </citation>
    <scope>NUCLEOTIDE SEQUENCE [LARGE SCALE GENOMIC DNA]</scope>
</reference>
<dbReference type="EMBL" id="UZAM01008527">
    <property type="protein sequence ID" value="VDP05332.1"/>
    <property type="molecule type" value="Genomic_DNA"/>
</dbReference>
<dbReference type="InterPro" id="IPR019775">
    <property type="entry name" value="WD40_repeat_CS"/>
</dbReference>
<dbReference type="Pfam" id="PF00400">
    <property type="entry name" value="WD40"/>
    <property type="match status" value="1"/>
</dbReference>
<evidence type="ECO:0000256" key="4">
    <source>
        <dbReference type="ARBA" id="ARBA00023242"/>
    </source>
</evidence>
<dbReference type="AlphaFoldDB" id="A0A183IMA9"/>
<gene>
    <name evidence="6" type="ORF">SBAD_LOCUS4757</name>
</gene>
<evidence type="ECO:0000313" key="8">
    <source>
        <dbReference type="WBParaSite" id="SBAD_0000495101-mRNA-1"/>
    </source>
</evidence>
<dbReference type="PANTHER" id="PTHR44040">
    <property type="entry name" value="RETINOBLASTOMA-BINDING PROTEIN 5"/>
    <property type="match status" value="1"/>
</dbReference>
<organism evidence="8">
    <name type="scientific">Soboliphyme baturini</name>
    <dbReference type="NCBI Taxonomy" id="241478"/>
    <lineage>
        <taxon>Eukaryota</taxon>
        <taxon>Metazoa</taxon>
        <taxon>Ecdysozoa</taxon>
        <taxon>Nematoda</taxon>
        <taxon>Enoplea</taxon>
        <taxon>Dorylaimia</taxon>
        <taxon>Dioctophymatida</taxon>
        <taxon>Dioctophymatoidea</taxon>
        <taxon>Soboliphymatidae</taxon>
        <taxon>Soboliphyme</taxon>
    </lineage>
</organism>
<keyword evidence="7" id="KW-1185">Reference proteome</keyword>
<dbReference type="InterPro" id="IPR001680">
    <property type="entry name" value="WD40_rpt"/>
</dbReference>
<evidence type="ECO:0000313" key="7">
    <source>
        <dbReference type="Proteomes" id="UP000270296"/>
    </source>
</evidence>
<dbReference type="PROSITE" id="PS00678">
    <property type="entry name" value="WD_REPEATS_1"/>
    <property type="match status" value="1"/>
</dbReference>
<dbReference type="PANTHER" id="PTHR44040:SF1">
    <property type="entry name" value="RETINOBLASTOMA-BINDING PROTEIN 5"/>
    <property type="match status" value="1"/>
</dbReference>
<keyword evidence="2 5" id="KW-0853">WD repeat</keyword>
<evidence type="ECO:0000256" key="1">
    <source>
        <dbReference type="ARBA" id="ARBA00004123"/>
    </source>
</evidence>
<dbReference type="PROSITE" id="PS50082">
    <property type="entry name" value="WD_REPEATS_2"/>
    <property type="match status" value="1"/>
</dbReference>
<sequence length="454" mass="50809">MQLYLTLVMYFDNKSFGQSYPEELDGTLDCSSIALTCRFNRWGSLLAVGCNDGRVLIFDFITRGIVKAIAAHVQPVCSLSWSRDGYKLLTASTDNTVAIWNVLTGECDRRFRFASPVLSVQFHPRNKRKFLICPLKHPAILVDLDGTHAFIPTEDELCSDSYMVASFDRRGQYLISGNSKGKINVYLTDTVQVVASFRLPSCHCVRSIETSKREQNFLSNSNDRVIRIFDLEQVLKAGINGDPEPVHKLQDLVNKTPWKVCCFSGDNEYVCGGSARTHAVYIWEKNSGSLVKILHGVKGEQLLDLVWHPARPLVCSISNGIVSVWSQTHVENWSAFAPDFKELDENVEYEERESEFDLEDEDKSVQLNAVRHIFSDEEGSQDDVLWYLPIAPEIEDPEENIYANLPTTDSSADIPAEQQSLAVSGTKKLPSPVDIPVSGSTTIDELLVMTSNAN</sequence>
<name>A0A183IMA9_9BILA</name>
<dbReference type="Proteomes" id="UP000270296">
    <property type="component" value="Unassembled WGS sequence"/>
</dbReference>
<evidence type="ECO:0000256" key="5">
    <source>
        <dbReference type="PROSITE-ProRule" id="PRU00221"/>
    </source>
</evidence>
<reference evidence="8" key="1">
    <citation type="submission" date="2016-06" db="UniProtKB">
        <authorList>
            <consortium name="WormBaseParasite"/>
        </authorList>
    </citation>
    <scope>IDENTIFICATION</scope>
</reference>
<evidence type="ECO:0000256" key="2">
    <source>
        <dbReference type="ARBA" id="ARBA00022574"/>
    </source>
</evidence>
<feature type="repeat" description="WD" evidence="5">
    <location>
        <begin position="69"/>
        <end position="110"/>
    </location>
</feature>
<keyword evidence="4" id="KW-0539">Nucleus</keyword>